<comment type="caution">
    <text evidence="2">The sequence shown here is derived from an EMBL/GenBank/DDBJ whole genome shotgun (WGS) entry which is preliminary data.</text>
</comment>
<evidence type="ECO:0000313" key="3">
    <source>
        <dbReference type="Proteomes" id="UP000094243"/>
    </source>
</evidence>
<organism evidence="2 3">
    <name type="scientific">Mycolicibacterium holsaticum</name>
    <dbReference type="NCBI Taxonomy" id="152142"/>
    <lineage>
        <taxon>Bacteria</taxon>
        <taxon>Bacillati</taxon>
        <taxon>Actinomycetota</taxon>
        <taxon>Actinomycetes</taxon>
        <taxon>Mycobacteriales</taxon>
        <taxon>Mycobacteriaceae</taxon>
        <taxon>Mycolicibacterium</taxon>
    </lineage>
</organism>
<gene>
    <name evidence="2" type="ORF">BHQ17_04865</name>
</gene>
<feature type="region of interest" description="Disordered" evidence="1">
    <location>
        <begin position="1"/>
        <end position="39"/>
    </location>
</feature>
<dbReference type="AlphaFoldDB" id="A0A1E3S091"/>
<dbReference type="Proteomes" id="UP000094243">
    <property type="component" value="Unassembled WGS sequence"/>
</dbReference>
<evidence type="ECO:0000313" key="2">
    <source>
        <dbReference type="EMBL" id="ODQ95529.1"/>
    </source>
</evidence>
<dbReference type="EMBL" id="MIGZ01000017">
    <property type="protein sequence ID" value="ODQ95529.1"/>
    <property type="molecule type" value="Genomic_DNA"/>
</dbReference>
<proteinExistence type="predicted"/>
<accession>A0A1E3S091</accession>
<sequence>MSDGRRRRQAKQARRDARRRSTRERSTADEPPLVPEIRDLLSRPRPAQLLWLASALINAATPRLAGRKSRSSEPFRLDQFVARLIDAPCRETTALLAVLAELLTEDGELPERCRQEVSGRNDMAPAWARRLADLHAYRAARMTHVLGDIDSVVIGVRLIGGYEMTCVISIDHNLFSEIKDVHILDCSIEDAVSTAEVNGGPDLSFVDMSLADARAWITQGLQNPLIEYSFDTWWEWRALVTWLIARLPGNGAPYQRPETDVEQVDDMLDQFFASQSGMPFNSTDYRELLLELLDTGTGDALRWSAARVEQALGAASVDDRYMPIGSILNAPEILRAFIPFAHAQSGIRAGLTAEALAVVDRMAQPYKRQVLEQAAEWREDYGADAS</sequence>
<reference evidence="3" key="1">
    <citation type="submission" date="2016-09" db="EMBL/GenBank/DDBJ databases">
        <authorList>
            <person name="Greninger A.L."/>
            <person name="Jerome K.R."/>
            <person name="Mcnair B."/>
            <person name="Wallis C."/>
            <person name="Fang F."/>
        </authorList>
    </citation>
    <scope>NUCLEOTIDE SEQUENCE [LARGE SCALE GENOMIC DNA]</scope>
    <source>
        <strain evidence="3">M7</strain>
    </source>
</reference>
<evidence type="ECO:0000256" key="1">
    <source>
        <dbReference type="SAM" id="MobiDB-lite"/>
    </source>
</evidence>
<protein>
    <submittedName>
        <fullName evidence="2">Uncharacterized protein</fullName>
    </submittedName>
</protein>
<feature type="compositionally biased region" description="Basic residues" evidence="1">
    <location>
        <begin position="1"/>
        <end position="22"/>
    </location>
</feature>
<keyword evidence="3" id="KW-1185">Reference proteome</keyword>
<name>A0A1E3S091_9MYCO</name>